<dbReference type="EMBL" id="CAKOGL010000013">
    <property type="protein sequence ID" value="CAH2093670.1"/>
    <property type="molecule type" value="Genomic_DNA"/>
</dbReference>
<name>A0AAU9U316_EUPED</name>
<sequence length="89" mass="9991">MNAIAQMYHGGCGPQRSGMDALPRRRAIPALARVRPQAKPSRHVPVDMIMSSCKIKINERKNKYKGESHADAWRDSFDAIASFSHCCYT</sequence>
<accession>A0AAU9U316</accession>
<reference evidence="1" key="1">
    <citation type="submission" date="2022-03" db="EMBL/GenBank/DDBJ databases">
        <authorList>
            <person name="Tunstrom K."/>
        </authorList>
    </citation>
    <scope>NUCLEOTIDE SEQUENCE</scope>
</reference>
<dbReference type="Proteomes" id="UP001153954">
    <property type="component" value="Unassembled WGS sequence"/>
</dbReference>
<keyword evidence="2" id="KW-1185">Reference proteome</keyword>
<organism evidence="1 2">
    <name type="scientific">Euphydryas editha</name>
    <name type="common">Edith's checkerspot</name>
    <dbReference type="NCBI Taxonomy" id="104508"/>
    <lineage>
        <taxon>Eukaryota</taxon>
        <taxon>Metazoa</taxon>
        <taxon>Ecdysozoa</taxon>
        <taxon>Arthropoda</taxon>
        <taxon>Hexapoda</taxon>
        <taxon>Insecta</taxon>
        <taxon>Pterygota</taxon>
        <taxon>Neoptera</taxon>
        <taxon>Endopterygota</taxon>
        <taxon>Lepidoptera</taxon>
        <taxon>Glossata</taxon>
        <taxon>Ditrysia</taxon>
        <taxon>Papilionoidea</taxon>
        <taxon>Nymphalidae</taxon>
        <taxon>Nymphalinae</taxon>
        <taxon>Euphydryas</taxon>
    </lineage>
</organism>
<proteinExistence type="predicted"/>
<dbReference type="AlphaFoldDB" id="A0AAU9U316"/>
<evidence type="ECO:0000313" key="1">
    <source>
        <dbReference type="EMBL" id="CAH2093670.1"/>
    </source>
</evidence>
<comment type="caution">
    <text evidence="1">The sequence shown here is derived from an EMBL/GenBank/DDBJ whole genome shotgun (WGS) entry which is preliminary data.</text>
</comment>
<protein>
    <submittedName>
        <fullName evidence="1">Uncharacterized protein</fullName>
    </submittedName>
</protein>
<gene>
    <name evidence="1" type="ORF">EEDITHA_LOCUS9313</name>
</gene>
<evidence type="ECO:0000313" key="2">
    <source>
        <dbReference type="Proteomes" id="UP001153954"/>
    </source>
</evidence>